<dbReference type="Proteomes" id="UP000031668">
    <property type="component" value="Unassembled WGS sequence"/>
</dbReference>
<gene>
    <name evidence="1" type="ORF">RF11_10513</name>
</gene>
<comment type="caution">
    <text evidence="1">The sequence shown here is derived from an EMBL/GenBank/DDBJ whole genome shotgun (WGS) entry which is preliminary data.</text>
</comment>
<organism evidence="1 2">
    <name type="scientific">Thelohanellus kitauei</name>
    <name type="common">Myxosporean</name>
    <dbReference type="NCBI Taxonomy" id="669202"/>
    <lineage>
        <taxon>Eukaryota</taxon>
        <taxon>Metazoa</taxon>
        <taxon>Cnidaria</taxon>
        <taxon>Myxozoa</taxon>
        <taxon>Myxosporea</taxon>
        <taxon>Bivalvulida</taxon>
        <taxon>Platysporina</taxon>
        <taxon>Myxobolidae</taxon>
        <taxon>Thelohanellus</taxon>
    </lineage>
</organism>
<accession>A0A0C2M8M9</accession>
<sequence>MIDQDFIKDLFSRCELHLINDIQKHLPKKISENNDFRTYKQVMAWVLLSFNESNYINFRTSNYYLGLCLKRLNYLPEFKDYPDNYGIIRDDTSVSTTSEETNIYYQTAFRALFRSFILIFELKYIFGDINSKYEKLDFLLSL</sequence>
<protein>
    <submittedName>
        <fullName evidence="1">Uncharacterized protein</fullName>
    </submittedName>
</protein>
<evidence type="ECO:0000313" key="1">
    <source>
        <dbReference type="EMBL" id="KII60649.1"/>
    </source>
</evidence>
<proteinExistence type="predicted"/>
<dbReference type="EMBL" id="JWZT01005525">
    <property type="protein sequence ID" value="KII60649.1"/>
    <property type="molecule type" value="Genomic_DNA"/>
</dbReference>
<keyword evidence="2" id="KW-1185">Reference proteome</keyword>
<evidence type="ECO:0000313" key="2">
    <source>
        <dbReference type="Proteomes" id="UP000031668"/>
    </source>
</evidence>
<name>A0A0C2M8M9_THEKT</name>
<dbReference type="AlphaFoldDB" id="A0A0C2M8M9"/>
<reference evidence="1 2" key="1">
    <citation type="journal article" date="2014" name="Genome Biol. Evol.">
        <title>The genome of the myxosporean Thelohanellus kitauei shows adaptations to nutrient acquisition within its fish host.</title>
        <authorList>
            <person name="Yang Y."/>
            <person name="Xiong J."/>
            <person name="Zhou Z."/>
            <person name="Huo F."/>
            <person name="Miao W."/>
            <person name="Ran C."/>
            <person name="Liu Y."/>
            <person name="Zhang J."/>
            <person name="Feng J."/>
            <person name="Wang M."/>
            <person name="Wang M."/>
            <person name="Wang L."/>
            <person name="Yao B."/>
        </authorList>
    </citation>
    <scope>NUCLEOTIDE SEQUENCE [LARGE SCALE GENOMIC DNA]</scope>
    <source>
        <strain evidence="1">Wuqing</strain>
    </source>
</reference>